<feature type="transmembrane region" description="Helical" evidence="2">
    <location>
        <begin position="83"/>
        <end position="102"/>
    </location>
</feature>
<proteinExistence type="predicted"/>
<feature type="transmembrane region" description="Helical" evidence="2">
    <location>
        <begin position="148"/>
        <end position="170"/>
    </location>
</feature>
<evidence type="ECO:0000256" key="1">
    <source>
        <dbReference type="SAM" id="MobiDB-lite"/>
    </source>
</evidence>
<protein>
    <recommendedName>
        <fullName evidence="3">DUF6535 domain-containing protein</fullName>
    </recommendedName>
</protein>
<evidence type="ECO:0000313" key="5">
    <source>
        <dbReference type="Proteomes" id="UP000054097"/>
    </source>
</evidence>
<dbReference type="STRING" id="933852.A0A0C3ALQ2"/>
<evidence type="ECO:0000256" key="2">
    <source>
        <dbReference type="SAM" id="Phobius"/>
    </source>
</evidence>
<evidence type="ECO:0000259" key="3">
    <source>
        <dbReference type="Pfam" id="PF20153"/>
    </source>
</evidence>
<dbReference type="HOGENOM" id="CLU_020036_0_0_1"/>
<dbReference type="AlphaFoldDB" id="A0A0C3ALQ2"/>
<evidence type="ECO:0000313" key="4">
    <source>
        <dbReference type="EMBL" id="KIM20969.1"/>
    </source>
</evidence>
<keyword evidence="5" id="KW-1185">Reference proteome</keyword>
<feature type="region of interest" description="Disordered" evidence="1">
    <location>
        <begin position="1"/>
        <end position="43"/>
    </location>
</feature>
<keyword evidence="2" id="KW-0812">Transmembrane</keyword>
<dbReference type="Proteomes" id="UP000054097">
    <property type="component" value="Unassembled WGS sequence"/>
</dbReference>
<reference evidence="5" key="2">
    <citation type="submission" date="2015-01" db="EMBL/GenBank/DDBJ databases">
        <title>Evolutionary Origins and Diversification of the Mycorrhizal Mutualists.</title>
        <authorList>
            <consortium name="DOE Joint Genome Institute"/>
            <consortium name="Mycorrhizal Genomics Consortium"/>
            <person name="Kohler A."/>
            <person name="Kuo A."/>
            <person name="Nagy L.G."/>
            <person name="Floudas D."/>
            <person name="Copeland A."/>
            <person name="Barry K.W."/>
            <person name="Cichocki N."/>
            <person name="Veneault-Fourrey C."/>
            <person name="LaButti K."/>
            <person name="Lindquist E.A."/>
            <person name="Lipzen A."/>
            <person name="Lundell T."/>
            <person name="Morin E."/>
            <person name="Murat C."/>
            <person name="Riley R."/>
            <person name="Ohm R."/>
            <person name="Sun H."/>
            <person name="Tunlid A."/>
            <person name="Henrissat B."/>
            <person name="Grigoriev I.V."/>
            <person name="Hibbett D.S."/>
            <person name="Martin F."/>
        </authorList>
    </citation>
    <scope>NUCLEOTIDE SEQUENCE [LARGE SCALE GENOMIC DNA]</scope>
    <source>
        <strain evidence="5">MAFF 305830</strain>
    </source>
</reference>
<feature type="transmembrane region" description="Helical" evidence="2">
    <location>
        <begin position="233"/>
        <end position="257"/>
    </location>
</feature>
<dbReference type="InterPro" id="IPR045338">
    <property type="entry name" value="DUF6535"/>
</dbReference>
<feature type="transmembrane region" description="Helical" evidence="2">
    <location>
        <begin position="203"/>
        <end position="227"/>
    </location>
</feature>
<keyword evidence="2" id="KW-0472">Membrane</keyword>
<organism evidence="4 5">
    <name type="scientific">Serendipita vermifera MAFF 305830</name>
    <dbReference type="NCBI Taxonomy" id="933852"/>
    <lineage>
        <taxon>Eukaryota</taxon>
        <taxon>Fungi</taxon>
        <taxon>Dikarya</taxon>
        <taxon>Basidiomycota</taxon>
        <taxon>Agaricomycotina</taxon>
        <taxon>Agaricomycetes</taxon>
        <taxon>Sebacinales</taxon>
        <taxon>Serendipitaceae</taxon>
        <taxon>Serendipita</taxon>
    </lineage>
</organism>
<name>A0A0C3ALQ2_SERVB</name>
<sequence length="560" mass="62477">MSDSIPVVAAPDLEKGKIDEQTISNNNERPSPPTLPNTDRKLEGDGEAPCAIYCRADADIWRLYLKETEVEDREVTELWNSSLDSLLVFAGLFASILTAFLIESRKGLDEDPQEHLLKEILGALRNAPDASVEQPFQPGSSALHVNGLWFSSLTLTLISALGGVLAKGWLAKYNPASLRERSSDACERHLRAIRARQWQLEPFITSIPLLIQISLFLFFAGLIIQLLDNDVRIWATVVILVGSTVLMYIIGTFLPWFSPACPFQTPISNLFPGKTGQGRYRDSPQPPSDGWTFSGTWTKMIITSVKAFGKFLEEIHRKPDQLEIQAKILSWVITNSTKEATIEEAIKAIGGTKPTIELRDELVQAGARESLYQRLRDCVKMTPGLPKTVINGPQLENLLYALLRVEEPLSIDGEPTENPATISLFDDGQCLHRWDDFEPYLQILVFSLRVHILVNRGNDDHDENWAQTVENIRRMAEGGSSSYIRGILCFASIRGLISGQTNIRRACGLVLSKQLVIADVRDKICNLVETPVARNNGLTIHEEISTSLVRVERFSGLLTY</sequence>
<accession>A0A0C3ALQ2</accession>
<reference evidence="4 5" key="1">
    <citation type="submission" date="2014-04" db="EMBL/GenBank/DDBJ databases">
        <authorList>
            <consortium name="DOE Joint Genome Institute"/>
            <person name="Kuo A."/>
            <person name="Zuccaro A."/>
            <person name="Kohler A."/>
            <person name="Nagy L.G."/>
            <person name="Floudas D."/>
            <person name="Copeland A."/>
            <person name="Barry K.W."/>
            <person name="Cichocki N."/>
            <person name="Veneault-Fourrey C."/>
            <person name="LaButti K."/>
            <person name="Lindquist E.A."/>
            <person name="Lipzen A."/>
            <person name="Lundell T."/>
            <person name="Morin E."/>
            <person name="Murat C."/>
            <person name="Sun H."/>
            <person name="Tunlid A."/>
            <person name="Henrissat B."/>
            <person name="Grigoriev I.V."/>
            <person name="Hibbett D.S."/>
            <person name="Martin F."/>
            <person name="Nordberg H.P."/>
            <person name="Cantor M.N."/>
            <person name="Hua S.X."/>
        </authorList>
    </citation>
    <scope>NUCLEOTIDE SEQUENCE [LARGE SCALE GENOMIC DNA]</scope>
    <source>
        <strain evidence="4 5">MAFF 305830</strain>
    </source>
</reference>
<keyword evidence="2" id="KW-1133">Transmembrane helix</keyword>
<dbReference type="OrthoDB" id="3219854at2759"/>
<feature type="domain" description="DUF6535" evidence="3">
    <location>
        <begin position="61"/>
        <end position="227"/>
    </location>
</feature>
<dbReference type="EMBL" id="KN824398">
    <property type="protein sequence ID" value="KIM20969.1"/>
    <property type="molecule type" value="Genomic_DNA"/>
</dbReference>
<dbReference type="Pfam" id="PF20153">
    <property type="entry name" value="DUF6535"/>
    <property type="match status" value="1"/>
</dbReference>
<gene>
    <name evidence="4" type="ORF">M408DRAFT_29910</name>
</gene>